<evidence type="ECO:0000256" key="1">
    <source>
        <dbReference type="SAM" id="Phobius"/>
    </source>
</evidence>
<evidence type="ECO:0000313" key="2">
    <source>
        <dbReference type="EMBL" id="RCV35068.1"/>
    </source>
</evidence>
<gene>
    <name evidence="2" type="ORF">SETIT_7G209500v2</name>
</gene>
<organism evidence="2">
    <name type="scientific">Setaria italica</name>
    <name type="common">Foxtail millet</name>
    <name type="synonym">Panicum italicum</name>
    <dbReference type="NCBI Taxonomy" id="4555"/>
    <lineage>
        <taxon>Eukaryota</taxon>
        <taxon>Viridiplantae</taxon>
        <taxon>Streptophyta</taxon>
        <taxon>Embryophyta</taxon>
        <taxon>Tracheophyta</taxon>
        <taxon>Spermatophyta</taxon>
        <taxon>Magnoliopsida</taxon>
        <taxon>Liliopsida</taxon>
        <taxon>Poales</taxon>
        <taxon>Poaceae</taxon>
        <taxon>PACMAD clade</taxon>
        <taxon>Panicoideae</taxon>
        <taxon>Panicodae</taxon>
        <taxon>Paniceae</taxon>
        <taxon>Cenchrinae</taxon>
        <taxon>Setaria</taxon>
    </lineage>
</organism>
<name>A0A368RY40_SETIT</name>
<reference evidence="2" key="2">
    <citation type="submission" date="2015-07" db="EMBL/GenBank/DDBJ databases">
        <authorList>
            <person name="Noorani M."/>
        </authorList>
    </citation>
    <scope>NUCLEOTIDE SEQUENCE</scope>
    <source>
        <strain evidence="2">Yugu1</strain>
    </source>
</reference>
<reference evidence="2" key="1">
    <citation type="journal article" date="2012" name="Nat. Biotechnol.">
        <title>Reference genome sequence of the model plant Setaria.</title>
        <authorList>
            <person name="Bennetzen J.L."/>
            <person name="Schmutz J."/>
            <person name="Wang H."/>
            <person name="Percifield R."/>
            <person name="Hawkins J."/>
            <person name="Pontaroli A.C."/>
            <person name="Estep M."/>
            <person name="Feng L."/>
            <person name="Vaughn J.N."/>
            <person name="Grimwood J."/>
            <person name="Jenkins J."/>
            <person name="Barry K."/>
            <person name="Lindquist E."/>
            <person name="Hellsten U."/>
            <person name="Deshpande S."/>
            <person name="Wang X."/>
            <person name="Wu X."/>
            <person name="Mitros T."/>
            <person name="Triplett J."/>
            <person name="Yang X."/>
            <person name="Ye C.Y."/>
            <person name="Mauro-Herrera M."/>
            <person name="Wang L."/>
            <person name="Li P."/>
            <person name="Sharma M."/>
            <person name="Sharma R."/>
            <person name="Ronald P.C."/>
            <person name="Panaud O."/>
            <person name="Kellogg E.A."/>
            <person name="Brutnell T.P."/>
            <person name="Doust A.N."/>
            <person name="Tuskan G.A."/>
            <person name="Rokhsar D."/>
            <person name="Devos K.M."/>
        </authorList>
    </citation>
    <scope>NUCLEOTIDE SEQUENCE [LARGE SCALE GENOMIC DNA]</scope>
    <source>
        <strain evidence="2">Yugu1</strain>
    </source>
</reference>
<keyword evidence="1" id="KW-1133">Transmembrane helix</keyword>
<feature type="transmembrane region" description="Helical" evidence="1">
    <location>
        <begin position="30"/>
        <end position="50"/>
    </location>
</feature>
<protein>
    <submittedName>
        <fullName evidence="2">Uncharacterized protein</fullName>
    </submittedName>
</protein>
<sequence length="78" mass="8585">MRRKGWAGIGATCSWVTRVERFVSSRGREVTSACIMLDLLCTCGFLIYAFQVKKAGTSVSAFASLVWNFFQVISPALS</sequence>
<keyword evidence="1" id="KW-0472">Membrane</keyword>
<dbReference type="EMBL" id="CM003534">
    <property type="protein sequence ID" value="RCV35068.1"/>
    <property type="molecule type" value="Genomic_DNA"/>
</dbReference>
<proteinExistence type="predicted"/>
<keyword evidence="1" id="KW-0812">Transmembrane</keyword>
<dbReference type="AlphaFoldDB" id="A0A368RY40"/>
<accession>A0A368RY40</accession>